<dbReference type="EMBL" id="BAAATR010000007">
    <property type="protein sequence ID" value="GAA2240403.1"/>
    <property type="molecule type" value="Genomic_DNA"/>
</dbReference>
<comment type="caution">
    <text evidence="1">The sequence shown here is derived from an EMBL/GenBank/DDBJ whole genome shotgun (WGS) entry which is preliminary data.</text>
</comment>
<gene>
    <name evidence="1" type="ORF">GCM10010430_22310</name>
</gene>
<evidence type="ECO:0000313" key="2">
    <source>
        <dbReference type="Proteomes" id="UP001500305"/>
    </source>
</evidence>
<proteinExistence type="predicted"/>
<name>A0ABN3DS71_9ACTN</name>
<accession>A0ABN3DS71</accession>
<reference evidence="2" key="1">
    <citation type="journal article" date="2019" name="Int. J. Syst. Evol. Microbiol.">
        <title>The Global Catalogue of Microorganisms (GCM) 10K type strain sequencing project: providing services to taxonomists for standard genome sequencing and annotation.</title>
        <authorList>
            <consortium name="The Broad Institute Genomics Platform"/>
            <consortium name="The Broad Institute Genome Sequencing Center for Infectious Disease"/>
            <person name="Wu L."/>
            <person name="Ma J."/>
        </authorList>
    </citation>
    <scope>NUCLEOTIDE SEQUENCE [LARGE SCALE GENOMIC DNA]</scope>
    <source>
        <strain evidence="2">JCM 7356</strain>
    </source>
</reference>
<organism evidence="1 2">
    <name type="scientific">Kitasatospora cystarginea</name>
    <dbReference type="NCBI Taxonomy" id="58350"/>
    <lineage>
        <taxon>Bacteria</taxon>
        <taxon>Bacillati</taxon>
        <taxon>Actinomycetota</taxon>
        <taxon>Actinomycetes</taxon>
        <taxon>Kitasatosporales</taxon>
        <taxon>Streptomycetaceae</taxon>
        <taxon>Kitasatospora</taxon>
    </lineage>
</organism>
<protein>
    <recommendedName>
        <fullName evidence="3">Mycothiol-dependent maleylpyruvate isomerase metal-binding domain-containing protein</fullName>
    </recommendedName>
</protein>
<sequence length="202" mass="21539">MSLALTVLRRGPEAEQGWSVKAGSLDWDCWETAEHLADDLFSYAAQLGPTAPPLDGYVPFRCARERPGGPRNSVFADRAAGLAGLLQVLEAGAALLAAMVATTSPQVRAYHSRGIADPEGFAAMGVAETLLHAHDMAEGLGLAWTPPADLCDRVLARLFPGAPADGDRWRALLWSTGRADLPDRPRPATWTWASAPEGERTA</sequence>
<dbReference type="Proteomes" id="UP001500305">
    <property type="component" value="Unassembled WGS sequence"/>
</dbReference>
<evidence type="ECO:0000313" key="1">
    <source>
        <dbReference type="EMBL" id="GAA2240403.1"/>
    </source>
</evidence>
<keyword evidence="2" id="KW-1185">Reference proteome</keyword>
<evidence type="ECO:0008006" key="3">
    <source>
        <dbReference type="Google" id="ProtNLM"/>
    </source>
</evidence>